<dbReference type="Proteomes" id="UP001596203">
    <property type="component" value="Unassembled WGS sequence"/>
</dbReference>
<keyword evidence="2" id="KW-1185">Reference proteome</keyword>
<dbReference type="InterPro" id="IPR035944">
    <property type="entry name" value="YfbM-like_sf"/>
</dbReference>
<dbReference type="EMBL" id="JBHSPR010000032">
    <property type="protein sequence ID" value="MFC6020443.1"/>
    <property type="molecule type" value="Genomic_DNA"/>
</dbReference>
<accession>A0ABW1KHD0</accession>
<reference evidence="2" key="1">
    <citation type="journal article" date="2019" name="Int. J. Syst. Evol. Microbiol.">
        <title>The Global Catalogue of Microorganisms (GCM) 10K type strain sequencing project: providing services to taxonomists for standard genome sequencing and annotation.</title>
        <authorList>
            <consortium name="The Broad Institute Genomics Platform"/>
            <consortium name="The Broad Institute Genome Sequencing Center for Infectious Disease"/>
            <person name="Wu L."/>
            <person name="Ma J."/>
        </authorList>
    </citation>
    <scope>NUCLEOTIDE SEQUENCE [LARGE SCALE GENOMIC DNA]</scope>
    <source>
        <strain evidence="2">ZS-35-S2</strain>
    </source>
</reference>
<proteinExistence type="predicted"/>
<gene>
    <name evidence="1" type="ORF">ACFP2T_30270</name>
</gene>
<comment type="caution">
    <text evidence="1">The sequence shown here is derived from an EMBL/GenBank/DDBJ whole genome shotgun (WGS) entry which is preliminary data.</text>
</comment>
<protein>
    <submittedName>
        <fullName evidence="1">DUF1877 family protein</fullName>
    </submittedName>
</protein>
<name>A0ABW1KHD0_9ACTN</name>
<dbReference type="InterPro" id="IPR015068">
    <property type="entry name" value="DUF1877"/>
</dbReference>
<dbReference type="Pfam" id="PF08974">
    <property type="entry name" value="DUF1877"/>
    <property type="match status" value="1"/>
</dbReference>
<evidence type="ECO:0000313" key="2">
    <source>
        <dbReference type="Proteomes" id="UP001596203"/>
    </source>
</evidence>
<organism evidence="1 2">
    <name type="scientific">Plantactinospora solaniradicis</name>
    <dbReference type="NCBI Taxonomy" id="1723736"/>
    <lineage>
        <taxon>Bacteria</taxon>
        <taxon>Bacillati</taxon>
        <taxon>Actinomycetota</taxon>
        <taxon>Actinomycetes</taxon>
        <taxon>Micromonosporales</taxon>
        <taxon>Micromonosporaceae</taxon>
        <taxon>Plantactinospora</taxon>
    </lineage>
</organism>
<dbReference type="RefSeq" id="WP_377427641.1">
    <property type="nucleotide sequence ID" value="NZ_JBHSPR010000032.1"/>
</dbReference>
<dbReference type="Gene3D" id="3.40.1760.10">
    <property type="entry name" value="YfbM-like super family"/>
    <property type="match status" value="1"/>
</dbReference>
<evidence type="ECO:0000313" key="1">
    <source>
        <dbReference type="EMBL" id="MFC6020443.1"/>
    </source>
</evidence>
<sequence>MGIVHIFVRATEEELTRAIADPTNFEGTSGRPPDEMADLDKALPDIQELLVAADIKVDLELGGEMIFPYGNDTDFVMVWSVDDVADTAEQLRNVPFDRLATFVDDPDLVDDPDELDYLKEYYEDMVGFFVAAAEARAGAFMITT</sequence>